<dbReference type="GeneID" id="116665954"/>
<keyword evidence="8" id="KW-1185">Reference proteome</keyword>
<gene>
    <name evidence="9" type="primary">LOC116665954</name>
</gene>
<dbReference type="GO" id="GO:0050778">
    <property type="term" value="P:positive regulation of immune response"/>
    <property type="evidence" value="ECO:0007669"/>
    <property type="project" value="InterPro"/>
</dbReference>
<dbReference type="Proteomes" id="UP000694856">
    <property type="component" value="Chromosome 9"/>
</dbReference>
<evidence type="ECO:0000256" key="7">
    <source>
        <dbReference type="SAM" id="MobiDB-lite"/>
    </source>
</evidence>
<dbReference type="RefSeq" id="XP_032343295.1">
    <property type="nucleotide sequence ID" value="XM_032487404.1"/>
</dbReference>
<proteinExistence type="inferred from homology"/>
<dbReference type="GO" id="GO:0005615">
    <property type="term" value="C:extracellular space"/>
    <property type="evidence" value="ECO:0007669"/>
    <property type="project" value="UniProtKB-KW"/>
</dbReference>
<evidence type="ECO:0000256" key="3">
    <source>
        <dbReference type="ARBA" id="ARBA00022514"/>
    </source>
</evidence>
<evidence type="ECO:0000256" key="1">
    <source>
        <dbReference type="ARBA" id="ARBA00004613"/>
    </source>
</evidence>
<keyword evidence="3" id="KW-0202">Cytokine</keyword>
<dbReference type="KEGG" id="cfr:116665954"/>
<accession>A0A8B8TMF6</accession>
<dbReference type="GO" id="GO:0045087">
    <property type="term" value="P:innate immune response"/>
    <property type="evidence" value="ECO:0007669"/>
    <property type="project" value="TreeGrafter"/>
</dbReference>
<comment type="subcellular location">
    <subcellularLocation>
        <location evidence="1">Secreted</location>
    </subcellularLocation>
</comment>
<evidence type="ECO:0000256" key="5">
    <source>
        <dbReference type="ARBA" id="ARBA00022729"/>
    </source>
</evidence>
<dbReference type="GO" id="GO:0007259">
    <property type="term" value="P:cell surface receptor signaling pathway via JAK-STAT"/>
    <property type="evidence" value="ECO:0007669"/>
    <property type="project" value="InterPro"/>
</dbReference>
<feature type="compositionally biased region" description="Gly residues" evidence="7">
    <location>
        <begin position="299"/>
        <end position="309"/>
    </location>
</feature>
<name>A0A8B8TMF6_CAMFR</name>
<dbReference type="GO" id="GO:0005125">
    <property type="term" value="F:cytokine activity"/>
    <property type="evidence" value="ECO:0007669"/>
    <property type="project" value="UniProtKB-KW"/>
</dbReference>
<dbReference type="InterPro" id="IPR038326">
    <property type="entry name" value="IFN-lambda_sf"/>
</dbReference>
<evidence type="ECO:0000313" key="9">
    <source>
        <dbReference type="RefSeq" id="XP_032343295.1"/>
    </source>
</evidence>
<organism evidence="8 9">
    <name type="scientific">Camelus ferus</name>
    <name type="common">Wild bactrian camel</name>
    <name type="synonym">Camelus bactrianus ferus</name>
    <dbReference type="NCBI Taxonomy" id="419612"/>
    <lineage>
        <taxon>Eukaryota</taxon>
        <taxon>Metazoa</taxon>
        <taxon>Chordata</taxon>
        <taxon>Craniata</taxon>
        <taxon>Vertebrata</taxon>
        <taxon>Euteleostomi</taxon>
        <taxon>Mammalia</taxon>
        <taxon>Eutheria</taxon>
        <taxon>Laurasiatheria</taxon>
        <taxon>Artiodactyla</taxon>
        <taxon>Tylopoda</taxon>
        <taxon>Camelidae</taxon>
        <taxon>Camelus</taxon>
    </lineage>
</organism>
<evidence type="ECO:0000256" key="6">
    <source>
        <dbReference type="ARBA" id="ARBA00023118"/>
    </source>
</evidence>
<feature type="region of interest" description="Disordered" evidence="7">
    <location>
        <begin position="290"/>
        <end position="310"/>
    </location>
</feature>
<dbReference type="Gene3D" id="1.20.1250.60">
    <property type="entry name" value="Interferon lambda"/>
    <property type="match status" value="1"/>
</dbReference>
<keyword evidence="4" id="KW-0964">Secreted</keyword>
<evidence type="ECO:0000256" key="2">
    <source>
        <dbReference type="ARBA" id="ARBA00008717"/>
    </source>
</evidence>
<dbReference type="Pfam" id="PF15177">
    <property type="entry name" value="IL28A"/>
    <property type="match status" value="1"/>
</dbReference>
<dbReference type="InterPro" id="IPR029177">
    <property type="entry name" value="INF_lambda"/>
</dbReference>
<sequence>MGKPGCSSFSAPHLRATMEGAGAEMGPSGAAAVAMGLWVLVTAGVAVDPGVEAPGRCLLSQYRSLDPRALEAAKALRNRYVSDAHTPLSPGPWAPGSRDDNLCPEGPSCPSVQQAHPGSRGPEFRSHLSSRPGGQLIPGLSGCHRGAPPSGGLGSTSRRRIRTWSAGPRPAGAWGLGPRARPHLTAARSPQSCARLRLVARGLADAQAVLSSLPSPELFPGVGPTLELLTAAGRDVAACVSAGPALAPHPSQLARCPLIRAWVCGWEGEGRSHLGGRLRSSPSSSYVRFPSSSSWSGQAPGGSPRGRPGGVTKLAELSRLGVMKPESSSTSCACSRGTCGWWQTRDLVCDPAAAPPGTRSCEVAWLRAPPSSAAPLDPAGLSASTRLRWCQRRPFPRARTSSPWKPLYFRGKCRPKIFQGPGLAGKDWIPCRPWSLTTTYHGPVSTSVVTETSLSLDRFQRLL</sequence>
<evidence type="ECO:0000256" key="4">
    <source>
        <dbReference type="ARBA" id="ARBA00022525"/>
    </source>
</evidence>
<keyword evidence="6" id="KW-0051">Antiviral defense</keyword>
<dbReference type="PANTHER" id="PTHR31943:SF17">
    <property type="entry name" value="INTERFERON LAMBDA-4"/>
    <property type="match status" value="1"/>
</dbReference>
<dbReference type="AlphaFoldDB" id="A0A8B8TMF6"/>
<keyword evidence="5" id="KW-0732">Signal</keyword>
<dbReference type="PANTHER" id="PTHR31943">
    <property type="entry name" value="INTERLEUKIN-28 AND 29"/>
    <property type="match status" value="1"/>
</dbReference>
<dbReference type="GO" id="GO:0051607">
    <property type="term" value="P:defense response to virus"/>
    <property type="evidence" value="ECO:0007669"/>
    <property type="project" value="UniProtKB-KW"/>
</dbReference>
<feature type="region of interest" description="Disordered" evidence="7">
    <location>
        <begin position="83"/>
        <end position="131"/>
    </location>
</feature>
<protein>
    <submittedName>
        <fullName evidence="9">Uncharacterized protein LOC116665954</fullName>
    </submittedName>
</protein>
<comment type="similarity">
    <text evidence="2">Belongs to the lambda interferon family.</text>
</comment>
<evidence type="ECO:0000313" key="8">
    <source>
        <dbReference type="Proteomes" id="UP000694856"/>
    </source>
</evidence>
<reference evidence="9" key="1">
    <citation type="submission" date="2025-08" db="UniProtKB">
        <authorList>
            <consortium name="RefSeq"/>
        </authorList>
    </citation>
    <scope>IDENTIFICATION</scope>
    <source>
        <tissue evidence="9">Ear skin</tissue>
    </source>
</reference>